<evidence type="ECO:0000313" key="10">
    <source>
        <dbReference type="EMBL" id="SEV83772.1"/>
    </source>
</evidence>
<keyword evidence="2" id="KW-1003">Cell membrane</keyword>
<evidence type="ECO:0000256" key="5">
    <source>
        <dbReference type="ARBA" id="ARBA00023136"/>
    </source>
</evidence>
<evidence type="ECO:0000256" key="3">
    <source>
        <dbReference type="ARBA" id="ARBA00022692"/>
    </source>
</evidence>
<dbReference type="EMBL" id="FOIS01000001">
    <property type="protein sequence ID" value="SEV83772.1"/>
    <property type="molecule type" value="Genomic_DNA"/>
</dbReference>
<evidence type="ECO:0000256" key="2">
    <source>
        <dbReference type="ARBA" id="ARBA00022475"/>
    </source>
</evidence>
<comment type="similarity">
    <text evidence="6">Belongs to the ABC-4 integral membrane protein family.</text>
</comment>
<evidence type="ECO:0000256" key="7">
    <source>
        <dbReference type="SAM" id="MobiDB-lite"/>
    </source>
</evidence>
<accession>A0A1I0M649</accession>
<reference evidence="11" key="1">
    <citation type="submission" date="2016-10" db="EMBL/GenBank/DDBJ databases">
        <authorList>
            <person name="Varghese N."/>
        </authorList>
    </citation>
    <scope>NUCLEOTIDE SEQUENCE [LARGE SCALE GENOMIC DNA]</scope>
    <source>
        <strain evidence="11">CGMCC 1.12284</strain>
    </source>
</reference>
<keyword evidence="4 8" id="KW-1133">Transmembrane helix</keyword>
<dbReference type="RefSeq" id="WP_074854612.1">
    <property type="nucleotide sequence ID" value="NZ_FOIS01000001.1"/>
</dbReference>
<dbReference type="InterPro" id="IPR050250">
    <property type="entry name" value="Macrolide_Exporter_MacB"/>
</dbReference>
<dbReference type="GO" id="GO:0005886">
    <property type="term" value="C:plasma membrane"/>
    <property type="evidence" value="ECO:0007669"/>
    <property type="project" value="UniProtKB-SubCell"/>
</dbReference>
<dbReference type="STRING" id="1202768.SAMN05216285_0530"/>
<proteinExistence type="inferred from homology"/>
<evidence type="ECO:0000256" key="1">
    <source>
        <dbReference type="ARBA" id="ARBA00004651"/>
    </source>
</evidence>
<organism evidence="10 11">
    <name type="scientific">Natrinema salifodinae</name>
    <dbReference type="NCBI Taxonomy" id="1202768"/>
    <lineage>
        <taxon>Archaea</taxon>
        <taxon>Methanobacteriati</taxon>
        <taxon>Methanobacteriota</taxon>
        <taxon>Stenosarchaea group</taxon>
        <taxon>Halobacteria</taxon>
        <taxon>Halobacteriales</taxon>
        <taxon>Natrialbaceae</taxon>
        <taxon>Natrinema</taxon>
    </lineage>
</organism>
<dbReference type="InterPro" id="IPR003838">
    <property type="entry name" value="ABC3_permease_C"/>
</dbReference>
<protein>
    <submittedName>
        <fullName evidence="10">Putative ABC transport system permease protein</fullName>
    </submittedName>
</protein>
<dbReference type="Proteomes" id="UP000183275">
    <property type="component" value="Unassembled WGS sequence"/>
</dbReference>
<keyword evidence="5 8" id="KW-0472">Membrane</keyword>
<evidence type="ECO:0000259" key="9">
    <source>
        <dbReference type="Pfam" id="PF02687"/>
    </source>
</evidence>
<feature type="transmembrane region" description="Helical" evidence="8">
    <location>
        <begin position="421"/>
        <end position="445"/>
    </location>
</feature>
<sequence>MADEPETRDRERGREHGRGSRRQQWLGLCRLSLDRLAARLRRHPRRTGVTVSLVALTIALLLVVTGIAVGLAGESTTDESEIRVVPEGGGTLSSVIDVEGPRLGDTHGRTATIDDRDDVAHATPILTELVRLRTADGETETALALGVVPPAKPTEIEGVSTAGLEPGDPHFANGSFDGPRTDEIVVTDAVANDLNATAADDIAIGSPRSQLSGAGGQQRQAEDEADENRSRTPAGVRTVTVTAVDDTETTDLAGELPLVVVHLSELQTLTGADDGDLADQVLVEAGSDASTGTVEAAAEDAYPNATVRAGGDGGVASIRSDDLALATSLVALVVAVAICSLFVATAAALTIERDRRTIAALAAVGFSLRSRLAVVALTTLGLTLAGALAGVGLGVVGIAVTNRVATATVAPEPIAALRPVLAPYAVGVALIAGVLALPYPLYLVARTNVVAELGR</sequence>
<dbReference type="eggNOG" id="arCOG02312">
    <property type="taxonomic scope" value="Archaea"/>
</dbReference>
<evidence type="ECO:0000256" key="8">
    <source>
        <dbReference type="SAM" id="Phobius"/>
    </source>
</evidence>
<keyword evidence="3 8" id="KW-0812">Transmembrane</keyword>
<dbReference type="AlphaFoldDB" id="A0A1I0M649"/>
<evidence type="ECO:0000256" key="4">
    <source>
        <dbReference type="ARBA" id="ARBA00022989"/>
    </source>
</evidence>
<feature type="transmembrane region" description="Helical" evidence="8">
    <location>
        <begin position="329"/>
        <end position="351"/>
    </location>
</feature>
<feature type="region of interest" description="Disordered" evidence="7">
    <location>
        <begin position="201"/>
        <end position="236"/>
    </location>
</feature>
<dbReference type="PANTHER" id="PTHR30572">
    <property type="entry name" value="MEMBRANE COMPONENT OF TRANSPORTER-RELATED"/>
    <property type="match status" value="1"/>
</dbReference>
<feature type="domain" description="ABC3 transporter permease C-terminal" evidence="9">
    <location>
        <begin position="330"/>
        <end position="448"/>
    </location>
</feature>
<name>A0A1I0M649_9EURY</name>
<dbReference type="Pfam" id="PF02687">
    <property type="entry name" value="FtsX"/>
    <property type="match status" value="1"/>
</dbReference>
<dbReference type="PANTHER" id="PTHR30572:SF4">
    <property type="entry name" value="ABC TRANSPORTER PERMEASE YTRF"/>
    <property type="match status" value="1"/>
</dbReference>
<feature type="transmembrane region" description="Helical" evidence="8">
    <location>
        <begin position="49"/>
        <end position="73"/>
    </location>
</feature>
<comment type="subcellular location">
    <subcellularLocation>
        <location evidence="1">Cell membrane</location>
        <topology evidence="1">Multi-pass membrane protein</topology>
    </subcellularLocation>
</comment>
<dbReference type="GO" id="GO:0022857">
    <property type="term" value="F:transmembrane transporter activity"/>
    <property type="evidence" value="ECO:0007669"/>
    <property type="project" value="TreeGrafter"/>
</dbReference>
<evidence type="ECO:0000313" key="11">
    <source>
        <dbReference type="Proteomes" id="UP000183275"/>
    </source>
</evidence>
<evidence type="ECO:0000256" key="6">
    <source>
        <dbReference type="ARBA" id="ARBA00038076"/>
    </source>
</evidence>
<keyword evidence="11" id="KW-1185">Reference proteome</keyword>
<gene>
    <name evidence="10" type="ORF">SAMN05216285_0530</name>
</gene>
<feature type="transmembrane region" description="Helical" evidence="8">
    <location>
        <begin position="372"/>
        <end position="401"/>
    </location>
</feature>